<gene>
    <name evidence="1" type="ORF">DBV15_01791</name>
</gene>
<organism evidence="1 2">
    <name type="scientific">Temnothorax longispinosus</name>
    <dbReference type="NCBI Taxonomy" id="300112"/>
    <lineage>
        <taxon>Eukaryota</taxon>
        <taxon>Metazoa</taxon>
        <taxon>Ecdysozoa</taxon>
        <taxon>Arthropoda</taxon>
        <taxon>Hexapoda</taxon>
        <taxon>Insecta</taxon>
        <taxon>Pterygota</taxon>
        <taxon>Neoptera</taxon>
        <taxon>Endopterygota</taxon>
        <taxon>Hymenoptera</taxon>
        <taxon>Apocrita</taxon>
        <taxon>Aculeata</taxon>
        <taxon>Formicoidea</taxon>
        <taxon>Formicidae</taxon>
        <taxon>Myrmicinae</taxon>
        <taxon>Temnothorax</taxon>
    </lineage>
</organism>
<comment type="caution">
    <text evidence="1">The sequence shown here is derived from an EMBL/GenBank/DDBJ whole genome shotgun (WGS) entry which is preliminary data.</text>
</comment>
<dbReference type="EMBL" id="QBLH01001859">
    <property type="protein sequence ID" value="TGZ50835.1"/>
    <property type="molecule type" value="Genomic_DNA"/>
</dbReference>
<reference evidence="1 2" key="1">
    <citation type="journal article" date="2019" name="Philos. Trans. R. Soc. Lond., B, Biol. Sci.">
        <title>Ant behaviour and brain gene expression of defending hosts depend on the ecological success of the intruding social parasite.</title>
        <authorList>
            <person name="Kaur R."/>
            <person name="Stoldt M."/>
            <person name="Jongepier E."/>
            <person name="Feldmeyer B."/>
            <person name="Menzel F."/>
            <person name="Bornberg-Bauer E."/>
            <person name="Foitzik S."/>
        </authorList>
    </citation>
    <scope>NUCLEOTIDE SEQUENCE [LARGE SCALE GENOMIC DNA]</scope>
    <source>
        <tissue evidence="1">Whole body</tissue>
    </source>
</reference>
<dbReference type="Proteomes" id="UP000310200">
    <property type="component" value="Unassembled WGS sequence"/>
</dbReference>
<proteinExistence type="predicted"/>
<evidence type="ECO:0000313" key="1">
    <source>
        <dbReference type="EMBL" id="TGZ50835.1"/>
    </source>
</evidence>
<name>A0A4S2KM97_9HYME</name>
<keyword evidence="2" id="KW-1185">Reference proteome</keyword>
<evidence type="ECO:0000313" key="2">
    <source>
        <dbReference type="Proteomes" id="UP000310200"/>
    </source>
</evidence>
<dbReference type="AlphaFoldDB" id="A0A4S2KM97"/>
<dbReference type="STRING" id="300112.A0A4S2KM97"/>
<sequence length="169" mass="18211">MLRGARIDEQPIAADDTISRSRDNNRQVAQTLLLTRGIFVVACSNRGPICRDFPTSASAALLGLGLPPGAAATPGGTAAHPLSMLTKPELHRGQPDDLKPNGGLNPAEERHVSITFEYHSNFSLFISNEGDWHIADIAGRVKFHLIKGIRSPLTRDVLLDDSGGRGIRE</sequence>
<accession>A0A4S2KM97</accession>
<protein>
    <submittedName>
        <fullName evidence="1">Uncharacterized protein</fullName>
    </submittedName>
</protein>